<dbReference type="Pfam" id="PF01290">
    <property type="entry name" value="Thymosin"/>
    <property type="match status" value="1"/>
</dbReference>
<organism evidence="8">
    <name type="scientific">Balaenoptera musculus</name>
    <name type="common">Blue whale</name>
    <dbReference type="NCBI Taxonomy" id="9771"/>
    <lineage>
        <taxon>Eukaryota</taxon>
        <taxon>Metazoa</taxon>
        <taxon>Chordata</taxon>
        <taxon>Craniata</taxon>
        <taxon>Vertebrata</taxon>
        <taxon>Euteleostomi</taxon>
        <taxon>Mammalia</taxon>
        <taxon>Eutheria</taxon>
        <taxon>Laurasiatheria</taxon>
        <taxon>Artiodactyla</taxon>
        <taxon>Whippomorpha</taxon>
        <taxon>Cetacea</taxon>
        <taxon>Mysticeti</taxon>
        <taxon>Balaenopteridae</taxon>
        <taxon>Balaenoptera</taxon>
    </lineage>
</organism>
<dbReference type="GO" id="GO:0005737">
    <property type="term" value="C:cytoplasm"/>
    <property type="evidence" value="ECO:0007669"/>
    <property type="project" value="TreeGrafter"/>
</dbReference>
<dbReference type="InterPro" id="IPR038386">
    <property type="entry name" value="Beta-thymosin_sf"/>
</dbReference>
<evidence type="ECO:0000256" key="4">
    <source>
        <dbReference type="ARBA" id="ARBA00023203"/>
    </source>
</evidence>
<evidence type="ECO:0000256" key="3">
    <source>
        <dbReference type="ARBA" id="ARBA00022490"/>
    </source>
</evidence>
<comment type="function">
    <text evidence="6">Plays an important role in the organization of the cytoskeleton. Binds to and sequesters actin monomers (G actin) and therefore inhibits actin polymerization.</text>
</comment>
<dbReference type="Gene3D" id="1.20.5.520">
    <property type="entry name" value="Single helix bin"/>
    <property type="match status" value="1"/>
</dbReference>
<evidence type="ECO:0000256" key="6">
    <source>
        <dbReference type="ARBA" id="ARBA00025497"/>
    </source>
</evidence>
<dbReference type="GO" id="GO:0030334">
    <property type="term" value="P:regulation of cell migration"/>
    <property type="evidence" value="ECO:0007669"/>
    <property type="project" value="TreeGrafter"/>
</dbReference>
<dbReference type="SMART" id="SM00152">
    <property type="entry name" value="THY"/>
    <property type="match status" value="1"/>
</dbReference>
<comment type="similarity">
    <text evidence="2">Belongs to the thymosin beta family.</text>
</comment>
<sequence length="88" mass="10200">MADKQDLEEITSFNKAKLKKTEAQEKNTLLTKETIKQEKQMHMSDKLHCEPRHSLLMPPAHGSLRGPSNWTAKFSGLPWNTIENYLYD</sequence>
<evidence type="ECO:0000256" key="2">
    <source>
        <dbReference type="ARBA" id="ARBA00009511"/>
    </source>
</evidence>
<keyword evidence="3" id="KW-0963">Cytoplasm</keyword>
<dbReference type="InterPro" id="IPR001152">
    <property type="entry name" value="Beta-thymosin"/>
</dbReference>
<dbReference type="GO" id="GO:0003785">
    <property type="term" value="F:actin monomer binding"/>
    <property type="evidence" value="ECO:0007669"/>
    <property type="project" value="InterPro"/>
</dbReference>
<protein>
    <recommendedName>
        <fullName evidence="7">Thymosin beta-10</fullName>
    </recommendedName>
</protein>
<name>A0A8C0DCQ8_BALMU</name>
<dbReference type="CDD" id="cd22059">
    <property type="entry name" value="WH2_BetaT"/>
    <property type="match status" value="1"/>
</dbReference>
<reference evidence="8" key="1">
    <citation type="submission" date="2023-09" db="UniProtKB">
        <authorList>
            <consortium name="Ensembl"/>
        </authorList>
    </citation>
    <scope>IDENTIFICATION</scope>
</reference>
<dbReference type="AlphaFoldDB" id="A0A8C0DCQ8"/>
<dbReference type="OMA" id="WNTIENY"/>
<dbReference type="PANTHER" id="PTHR12021:SF10">
    <property type="entry name" value="THYMOSIN BETA-10"/>
    <property type="match status" value="1"/>
</dbReference>
<dbReference type="Ensembl" id="ENSBMST00010020867.1">
    <property type="protein sequence ID" value="ENSBMSP00010018885.1"/>
    <property type="gene ID" value="ENSBMSG00010013713.1"/>
</dbReference>
<dbReference type="GeneTree" id="ENSGT01130000278435"/>
<dbReference type="FunFam" id="1.20.5.520:FF:000001">
    <property type="entry name" value="Thymosin beta"/>
    <property type="match status" value="1"/>
</dbReference>
<comment type="subcellular location">
    <subcellularLocation>
        <location evidence="1">Cytoplasm</location>
        <location evidence="1">Cytoskeleton</location>
    </subcellularLocation>
</comment>
<evidence type="ECO:0000256" key="5">
    <source>
        <dbReference type="ARBA" id="ARBA00023212"/>
    </source>
</evidence>
<dbReference type="GO" id="GO:0005856">
    <property type="term" value="C:cytoskeleton"/>
    <property type="evidence" value="ECO:0007669"/>
    <property type="project" value="UniProtKB-SubCell"/>
</dbReference>
<keyword evidence="5" id="KW-0206">Cytoskeleton</keyword>
<keyword evidence="4" id="KW-0009">Actin-binding</keyword>
<evidence type="ECO:0000256" key="1">
    <source>
        <dbReference type="ARBA" id="ARBA00004245"/>
    </source>
</evidence>
<proteinExistence type="inferred from homology"/>
<dbReference type="PANTHER" id="PTHR12021">
    <property type="entry name" value="THYMOSIN BETA"/>
    <property type="match status" value="1"/>
</dbReference>
<evidence type="ECO:0000313" key="8">
    <source>
        <dbReference type="Ensembl" id="ENSBMSP00010018885.1"/>
    </source>
</evidence>
<evidence type="ECO:0000256" key="7">
    <source>
        <dbReference type="ARBA" id="ARBA00040579"/>
    </source>
</evidence>
<accession>A0A8C0DCQ8</accession>
<dbReference type="GO" id="GO:0007015">
    <property type="term" value="P:actin filament organization"/>
    <property type="evidence" value="ECO:0007669"/>
    <property type="project" value="InterPro"/>
</dbReference>